<protein>
    <recommendedName>
        <fullName evidence="6">Major facilitator superfamily (MFS) profile domain-containing protein</fullName>
    </recommendedName>
</protein>
<feature type="transmembrane region" description="Helical" evidence="5">
    <location>
        <begin position="102"/>
        <end position="120"/>
    </location>
</feature>
<dbReference type="GO" id="GO:0005886">
    <property type="term" value="C:plasma membrane"/>
    <property type="evidence" value="ECO:0007669"/>
    <property type="project" value="TreeGrafter"/>
</dbReference>
<dbReference type="SUPFAM" id="SSF103473">
    <property type="entry name" value="MFS general substrate transporter"/>
    <property type="match status" value="1"/>
</dbReference>
<evidence type="ECO:0000256" key="2">
    <source>
        <dbReference type="ARBA" id="ARBA00022692"/>
    </source>
</evidence>
<keyword evidence="3 5" id="KW-1133">Transmembrane helix</keyword>
<accession>A0A6S7BDS5</accession>
<organism evidence="7 8">
    <name type="scientific">Pararobbsia alpina</name>
    <dbReference type="NCBI Taxonomy" id="621374"/>
    <lineage>
        <taxon>Bacteria</taxon>
        <taxon>Pseudomonadati</taxon>
        <taxon>Pseudomonadota</taxon>
        <taxon>Betaproteobacteria</taxon>
        <taxon>Burkholderiales</taxon>
        <taxon>Burkholderiaceae</taxon>
        <taxon>Pararobbsia</taxon>
    </lineage>
</organism>
<proteinExistence type="predicted"/>
<keyword evidence="4 5" id="KW-0472">Membrane</keyword>
<dbReference type="InterPro" id="IPR020846">
    <property type="entry name" value="MFS_dom"/>
</dbReference>
<sequence>MAARVDQFLVLKHRVTGRSRARVTRWLKLFEPGLTIDDRTTFVLAEQGHRGVPVAMLFAHGRAKFTVLLWIVNFMNLINLYFLSNWLPTLIHDAGYNTRTAVLVGTTLQVGGVIGTLLLGRFIERWGFIKVLATSFVIACIAVAAIGQTSHALVLLEIVVFVAGFCIVGGQPAVNAFAAVGYPTDLRATGIGWSLGIGRIGSVLGPIVAGMLIARNWSTPSLFLAAAVPALASCVLMLALGRTTARRSDWEMSSGTAAR</sequence>
<dbReference type="AlphaFoldDB" id="A0A6S7BDS5"/>
<evidence type="ECO:0000256" key="1">
    <source>
        <dbReference type="ARBA" id="ARBA00004141"/>
    </source>
</evidence>
<feature type="transmembrane region" description="Helical" evidence="5">
    <location>
        <begin position="190"/>
        <end position="214"/>
    </location>
</feature>
<feature type="transmembrane region" description="Helical" evidence="5">
    <location>
        <begin position="220"/>
        <end position="240"/>
    </location>
</feature>
<comment type="subcellular location">
    <subcellularLocation>
        <location evidence="1">Membrane</location>
        <topology evidence="1">Multi-pass membrane protein</topology>
    </subcellularLocation>
</comment>
<dbReference type="PANTHER" id="PTHR23508:SF10">
    <property type="entry name" value="CARBOXYLIC ACID TRANSPORTER PROTEIN HOMOLOG"/>
    <property type="match status" value="1"/>
</dbReference>
<dbReference type="GO" id="GO:0046943">
    <property type="term" value="F:carboxylic acid transmembrane transporter activity"/>
    <property type="evidence" value="ECO:0007669"/>
    <property type="project" value="TreeGrafter"/>
</dbReference>
<keyword evidence="2 5" id="KW-0812">Transmembrane</keyword>
<dbReference type="Proteomes" id="UP000494115">
    <property type="component" value="Unassembled WGS sequence"/>
</dbReference>
<dbReference type="Pfam" id="PF07690">
    <property type="entry name" value="MFS_1"/>
    <property type="match status" value="1"/>
</dbReference>
<evidence type="ECO:0000256" key="4">
    <source>
        <dbReference type="ARBA" id="ARBA00023136"/>
    </source>
</evidence>
<dbReference type="EMBL" id="CADIKM010000009">
    <property type="protein sequence ID" value="CAB3787734.1"/>
    <property type="molecule type" value="Genomic_DNA"/>
</dbReference>
<evidence type="ECO:0000256" key="3">
    <source>
        <dbReference type="ARBA" id="ARBA00022989"/>
    </source>
</evidence>
<evidence type="ECO:0000313" key="8">
    <source>
        <dbReference type="Proteomes" id="UP000494115"/>
    </source>
</evidence>
<feature type="transmembrane region" description="Helical" evidence="5">
    <location>
        <begin position="127"/>
        <end position="146"/>
    </location>
</feature>
<dbReference type="Gene3D" id="1.20.1250.20">
    <property type="entry name" value="MFS general substrate transporter like domains"/>
    <property type="match status" value="1"/>
</dbReference>
<reference evidence="7 8" key="1">
    <citation type="submission" date="2020-04" db="EMBL/GenBank/DDBJ databases">
        <authorList>
            <person name="De Canck E."/>
        </authorList>
    </citation>
    <scope>NUCLEOTIDE SEQUENCE [LARGE SCALE GENOMIC DNA]</scope>
    <source>
        <strain evidence="7 8">LMG 28138</strain>
    </source>
</reference>
<dbReference type="InterPro" id="IPR011701">
    <property type="entry name" value="MFS"/>
</dbReference>
<evidence type="ECO:0000313" key="7">
    <source>
        <dbReference type="EMBL" id="CAB3787734.1"/>
    </source>
</evidence>
<evidence type="ECO:0000256" key="5">
    <source>
        <dbReference type="SAM" id="Phobius"/>
    </source>
</evidence>
<dbReference type="PANTHER" id="PTHR23508">
    <property type="entry name" value="CARBOXYLIC ACID TRANSPORTER PROTEIN HOMOLOG"/>
    <property type="match status" value="1"/>
</dbReference>
<feature type="domain" description="Major facilitator superfamily (MFS) profile" evidence="6">
    <location>
        <begin position="65"/>
        <end position="259"/>
    </location>
</feature>
<evidence type="ECO:0000259" key="6">
    <source>
        <dbReference type="PROSITE" id="PS50850"/>
    </source>
</evidence>
<name>A0A6S7BDS5_9BURK</name>
<keyword evidence="8" id="KW-1185">Reference proteome</keyword>
<gene>
    <name evidence="7" type="ORF">LMG28138_02481</name>
</gene>
<dbReference type="InterPro" id="IPR036259">
    <property type="entry name" value="MFS_trans_sf"/>
</dbReference>
<feature type="transmembrane region" description="Helical" evidence="5">
    <location>
        <begin position="152"/>
        <end position="178"/>
    </location>
</feature>
<feature type="transmembrane region" description="Helical" evidence="5">
    <location>
        <begin position="65"/>
        <end position="82"/>
    </location>
</feature>
<dbReference type="PROSITE" id="PS50850">
    <property type="entry name" value="MFS"/>
    <property type="match status" value="1"/>
</dbReference>